<dbReference type="Pfam" id="PF07588">
    <property type="entry name" value="DUF1554"/>
    <property type="match status" value="1"/>
</dbReference>
<dbReference type="AlphaFoldDB" id="A0AAD0XR72"/>
<dbReference type="EMBL" id="CP033614">
    <property type="protein sequence ID" value="AYV56516.1"/>
    <property type="molecule type" value="Genomic_DNA"/>
</dbReference>
<dbReference type="InterPro" id="IPR016186">
    <property type="entry name" value="C-type_lectin-like/link_sf"/>
</dbReference>
<keyword evidence="1" id="KW-0732">Signal</keyword>
<gene>
    <name evidence="3" type="ORF">EFP84_14060</name>
</gene>
<evidence type="ECO:0000313" key="3">
    <source>
        <dbReference type="EMBL" id="AYV56516.1"/>
    </source>
</evidence>
<sequence length="234" mass="24234">MKLPLKSQLTCFSLILVILSFLTIQCKTSSDDGNENVVIAALALLVAQNNATNGGSSDSKLRVFVTSTSYDGNLGGINGADTKCSTDANKPSTGTYKAFITGDSGGLGRRYACINDGVVCPSNPTTGAKNWILQASKDYYRIDQTTKVFTTDANGLISTVSNPIQATAASFWSGFVATTTDWSAAGTGTCGNWQSNAFGNNGNAGQANAATVALKGSTIPACDSAPQKLLCVEQ</sequence>
<proteinExistence type="predicted"/>
<feature type="chain" id="PRO_5042098586" evidence="1">
    <location>
        <begin position="27"/>
        <end position="234"/>
    </location>
</feature>
<evidence type="ECO:0000313" key="4">
    <source>
        <dbReference type="Proteomes" id="UP000276407"/>
    </source>
</evidence>
<accession>A0AAD0XR72</accession>
<dbReference type="KEGG" id="lkm:EFP84_14060"/>
<name>A0AAD0XR72_9LEPT</name>
<feature type="signal peptide" evidence="1">
    <location>
        <begin position="1"/>
        <end position="26"/>
    </location>
</feature>
<organism evidence="3 4">
    <name type="scientific">Leptospira kmetyi</name>
    <dbReference type="NCBI Taxonomy" id="408139"/>
    <lineage>
        <taxon>Bacteria</taxon>
        <taxon>Pseudomonadati</taxon>
        <taxon>Spirochaetota</taxon>
        <taxon>Spirochaetia</taxon>
        <taxon>Leptospirales</taxon>
        <taxon>Leptospiraceae</taxon>
        <taxon>Leptospira</taxon>
    </lineage>
</organism>
<dbReference type="SUPFAM" id="SSF56436">
    <property type="entry name" value="C-type lectin-like"/>
    <property type="match status" value="1"/>
</dbReference>
<reference evidence="3 4" key="1">
    <citation type="submission" date="2018-11" db="EMBL/GenBank/DDBJ databases">
        <title>Complete genome sequence of Leptospira kmetyi isolate LS 001/16 from soil sample associated with a leptospirosis patient in Kelantan.</title>
        <authorList>
            <person name="Muhammad Yusoff F."/>
            <person name="Muhammad Yusoff S."/>
            <person name="Ahmad M.N."/>
            <person name="Yusof N.Y."/>
            <person name="Aziah I."/>
        </authorList>
    </citation>
    <scope>NUCLEOTIDE SEQUENCE [LARGE SCALE GENOMIC DNA]</scope>
    <source>
        <strain evidence="3 4">LS 001/16</strain>
    </source>
</reference>
<dbReference type="InterPro" id="IPR011448">
    <property type="entry name" value="DUF1554"/>
</dbReference>
<evidence type="ECO:0000259" key="2">
    <source>
        <dbReference type="Pfam" id="PF07588"/>
    </source>
</evidence>
<dbReference type="Proteomes" id="UP000276407">
    <property type="component" value="Chromosome 1"/>
</dbReference>
<dbReference type="InterPro" id="IPR016187">
    <property type="entry name" value="CTDL_fold"/>
</dbReference>
<dbReference type="Gene3D" id="3.10.100.10">
    <property type="entry name" value="Mannose-Binding Protein A, subunit A"/>
    <property type="match status" value="1"/>
</dbReference>
<evidence type="ECO:0000256" key="1">
    <source>
        <dbReference type="SAM" id="SignalP"/>
    </source>
</evidence>
<protein>
    <submittedName>
        <fullName evidence="3">DUF1554 domain-containing protein</fullName>
    </submittedName>
</protein>
<feature type="domain" description="DUF1554" evidence="2">
    <location>
        <begin position="68"/>
        <end position="209"/>
    </location>
</feature>